<dbReference type="AlphaFoldDB" id="A0A846QN88"/>
<protein>
    <submittedName>
        <fullName evidence="2">Uncharacterized protein (DUF1499 family)</fullName>
    </submittedName>
</protein>
<name>A0A846QN88_9BACT</name>
<dbReference type="PANTHER" id="PTHR34801:SF6">
    <property type="entry name" value="SLL1620 PROTEIN"/>
    <property type="match status" value="1"/>
</dbReference>
<reference evidence="2 3" key="1">
    <citation type="submission" date="2020-03" db="EMBL/GenBank/DDBJ databases">
        <title>Genomic Encyclopedia of Type Strains, Phase IV (KMG-IV): sequencing the most valuable type-strain genomes for metagenomic binning, comparative biology and taxonomic classification.</title>
        <authorList>
            <person name="Goeker M."/>
        </authorList>
    </citation>
    <scope>NUCLEOTIDE SEQUENCE [LARGE SCALE GENOMIC DNA]</scope>
    <source>
        <strain evidence="2 3">DSM 24233</strain>
    </source>
</reference>
<comment type="caution">
    <text evidence="2">The sequence shown here is derived from an EMBL/GenBank/DDBJ whole genome shotgun (WGS) entry which is preliminary data.</text>
</comment>
<proteinExistence type="predicted"/>
<evidence type="ECO:0000256" key="1">
    <source>
        <dbReference type="SAM" id="SignalP"/>
    </source>
</evidence>
<dbReference type="Pfam" id="PF07386">
    <property type="entry name" value="DUF1499"/>
    <property type="match status" value="1"/>
</dbReference>
<dbReference type="PROSITE" id="PS51257">
    <property type="entry name" value="PROKAR_LIPOPROTEIN"/>
    <property type="match status" value="1"/>
</dbReference>
<sequence length="145" mass="15855">MIRRMLMTALAGTLALAACSGCSGGADALRERLAPCPGSPNCVSSLADDRHGIAPLRMSGNTVSVMNRLKAVIESMPGVDIVSVDGAYLHAVFSSRIFGFRDDLECLYVESEGRVHIRSASRLGYWDFGVNRRRIELLRERIAER</sequence>
<keyword evidence="3" id="KW-1185">Reference proteome</keyword>
<gene>
    <name evidence="2" type="ORF">GGQ74_000515</name>
</gene>
<keyword evidence="1" id="KW-0732">Signal</keyword>
<feature type="chain" id="PRO_5032458310" evidence="1">
    <location>
        <begin position="29"/>
        <end position="145"/>
    </location>
</feature>
<dbReference type="EMBL" id="JAATJA010000001">
    <property type="protein sequence ID" value="NJB66875.1"/>
    <property type="molecule type" value="Genomic_DNA"/>
</dbReference>
<dbReference type="PANTHER" id="PTHR34801">
    <property type="entry name" value="EXPRESSED PROTEIN"/>
    <property type="match status" value="1"/>
</dbReference>
<feature type="signal peptide" evidence="1">
    <location>
        <begin position="1"/>
        <end position="28"/>
    </location>
</feature>
<organism evidence="2 3">
    <name type="scientific">Desulfobaculum xiamenense</name>
    <dbReference type="NCBI Taxonomy" id="995050"/>
    <lineage>
        <taxon>Bacteria</taxon>
        <taxon>Pseudomonadati</taxon>
        <taxon>Thermodesulfobacteriota</taxon>
        <taxon>Desulfovibrionia</taxon>
        <taxon>Desulfovibrionales</taxon>
        <taxon>Desulfovibrionaceae</taxon>
        <taxon>Desulfobaculum</taxon>
    </lineage>
</organism>
<dbReference type="InterPro" id="IPR010865">
    <property type="entry name" value="DUF1499"/>
</dbReference>
<dbReference type="PIRSF" id="PIRSF026426">
    <property type="entry name" value="DUF1499"/>
    <property type="match status" value="1"/>
</dbReference>
<accession>A0A846QN88</accession>
<evidence type="ECO:0000313" key="2">
    <source>
        <dbReference type="EMBL" id="NJB66875.1"/>
    </source>
</evidence>
<dbReference type="Proteomes" id="UP000580856">
    <property type="component" value="Unassembled WGS sequence"/>
</dbReference>
<evidence type="ECO:0000313" key="3">
    <source>
        <dbReference type="Proteomes" id="UP000580856"/>
    </source>
</evidence>
<dbReference type="RefSeq" id="WP_209280056.1">
    <property type="nucleotide sequence ID" value="NZ_JAATJA010000001.1"/>
</dbReference>